<protein>
    <submittedName>
        <fullName evidence="5">FAD-dependent oxidoreductase</fullName>
    </submittedName>
</protein>
<evidence type="ECO:0000313" key="5">
    <source>
        <dbReference type="EMBL" id="GAA0297104.1"/>
    </source>
</evidence>
<comment type="caution">
    <text evidence="5">The sequence shown here is derived from an EMBL/GenBank/DDBJ whole genome shotgun (WGS) entry which is preliminary data.</text>
</comment>
<accession>A0ABN0VFW0</accession>
<proteinExistence type="predicted"/>
<dbReference type="SUPFAM" id="SSF51905">
    <property type="entry name" value="FAD/NAD(P)-binding domain"/>
    <property type="match status" value="1"/>
</dbReference>
<reference evidence="5 6" key="1">
    <citation type="journal article" date="2019" name="Int. J. Syst. Evol. Microbiol.">
        <title>The Global Catalogue of Microorganisms (GCM) 10K type strain sequencing project: providing services to taxonomists for standard genome sequencing and annotation.</title>
        <authorList>
            <consortium name="The Broad Institute Genomics Platform"/>
            <consortium name="The Broad Institute Genome Sequencing Center for Infectious Disease"/>
            <person name="Wu L."/>
            <person name="Ma J."/>
        </authorList>
    </citation>
    <scope>NUCLEOTIDE SEQUENCE [LARGE SCALE GENOMIC DNA]</scope>
    <source>
        <strain evidence="5 6">JCM 4505</strain>
    </source>
</reference>
<gene>
    <name evidence="5" type="ORF">GCM10010302_39700</name>
</gene>
<keyword evidence="2" id="KW-0285">Flavoprotein</keyword>
<dbReference type="Proteomes" id="UP001501867">
    <property type="component" value="Unassembled WGS sequence"/>
</dbReference>
<dbReference type="RefSeq" id="WP_344161006.1">
    <property type="nucleotide sequence ID" value="NZ_BAAABV010000018.1"/>
</dbReference>
<organism evidence="5 6">
    <name type="scientific">Streptomyces polychromogenes</name>
    <dbReference type="NCBI Taxonomy" id="67342"/>
    <lineage>
        <taxon>Bacteria</taxon>
        <taxon>Bacillati</taxon>
        <taxon>Actinomycetota</taxon>
        <taxon>Actinomycetes</taxon>
        <taxon>Kitasatosporales</taxon>
        <taxon>Streptomycetaceae</taxon>
        <taxon>Streptomyces</taxon>
    </lineage>
</organism>
<dbReference type="Gene3D" id="3.50.50.60">
    <property type="entry name" value="FAD/NAD(P)-binding domain"/>
    <property type="match status" value="1"/>
</dbReference>
<evidence type="ECO:0000256" key="3">
    <source>
        <dbReference type="ARBA" id="ARBA00022827"/>
    </source>
</evidence>
<name>A0ABN0VFW0_9ACTN</name>
<dbReference type="InterPro" id="IPR036188">
    <property type="entry name" value="FAD/NAD-bd_sf"/>
</dbReference>
<evidence type="ECO:0000256" key="1">
    <source>
        <dbReference type="ARBA" id="ARBA00001974"/>
    </source>
</evidence>
<dbReference type="PANTHER" id="PTHR43004">
    <property type="entry name" value="TRK SYSTEM POTASSIUM UPTAKE PROTEIN"/>
    <property type="match status" value="1"/>
</dbReference>
<dbReference type="EMBL" id="BAAABV010000018">
    <property type="protein sequence ID" value="GAA0297104.1"/>
    <property type="molecule type" value="Genomic_DNA"/>
</dbReference>
<dbReference type="Pfam" id="PF21274">
    <property type="entry name" value="Rng_hyd_C"/>
    <property type="match status" value="1"/>
</dbReference>
<sequence>MSIDTPAVRETEVLVVGGGPTGLSAAVFLAWQGVAVTVVERHPAALRHPRARSINPRTAELLRQVGLGDAVSREHGYESQLPSVHMLRAQTLAGPETGRTEQRPPAGAGGLGVSPDAWGMIDQDRLEGVLRARAEELGATVCFGHELLGLDQDADGVTARVRGADGVPYTVRAAYVVGADGHASRVREAAGVALRGPGTLSHVVSMVFDADLSGPLRGRHDPERGRFIASCHLSTPAEGTVLFPHGVPHRWVFNTPVFPERGERVEDFDDERCAAVIREAIGVPGLPVALVPQLADGTKVLGYRIGAALAERLCAGRVLLAGDAAHVMPPTGAFGAGTGIQDAHNLAWKLAAVLRGRAGHELVETYDAERRPVAEFTLGQALLLMHRRGALPIGLPAGIDPVAYDAVVFGYRYRSQAVLGEAGGDGDGDDGGAALAPEELRGQPGTRAPHVVPGDGAVSSLDWYGRGFALLVGPDGAGWAGAAAALPGRDLTVRRLSGGAAGAHGISPAGTVLVRPDGFVAWRGHGPAREPARLLAGVLDRAGCGAAG</sequence>
<dbReference type="PANTHER" id="PTHR43004:SF19">
    <property type="entry name" value="BINDING MONOOXYGENASE, PUTATIVE (JCVI)-RELATED"/>
    <property type="match status" value="1"/>
</dbReference>
<evidence type="ECO:0000313" key="6">
    <source>
        <dbReference type="Proteomes" id="UP001501867"/>
    </source>
</evidence>
<dbReference type="Gene3D" id="3.30.9.10">
    <property type="entry name" value="D-Amino Acid Oxidase, subunit A, domain 2"/>
    <property type="match status" value="1"/>
</dbReference>
<dbReference type="Gene3D" id="3.40.30.120">
    <property type="match status" value="1"/>
</dbReference>
<keyword evidence="3" id="KW-0274">FAD</keyword>
<comment type="cofactor">
    <cofactor evidence="1">
        <name>FAD</name>
        <dbReference type="ChEBI" id="CHEBI:57692"/>
    </cofactor>
</comment>
<dbReference type="Pfam" id="PF01494">
    <property type="entry name" value="FAD_binding_3"/>
    <property type="match status" value="1"/>
</dbReference>
<keyword evidence="6" id="KW-1185">Reference proteome</keyword>
<dbReference type="InterPro" id="IPR050641">
    <property type="entry name" value="RIFMO-like"/>
</dbReference>
<feature type="domain" description="FAD-binding" evidence="4">
    <location>
        <begin position="10"/>
        <end position="376"/>
    </location>
</feature>
<evidence type="ECO:0000259" key="4">
    <source>
        <dbReference type="Pfam" id="PF01494"/>
    </source>
</evidence>
<dbReference type="InterPro" id="IPR002938">
    <property type="entry name" value="FAD-bd"/>
</dbReference>
<dbReference type="PRINTS" id="PR00420">
    <property type="entry name" value="RNGMNOXGNASE"/>
</dbReference>
<evidence type="ECO:0000256" key="2">
    <source>
        <dbReference type="ARBA" id="ARBA00022630"/>
    </source>
</evidence>